<evidence type="ECO:0000313" key="1">
    <source>
        <dbReference type="EMBL" id="MDE8654331.1"/>
    </source>
</evidence>
<accession>A0ABT5WWP4</accession>
<name>A0ABT5WWP4_9SPHN</name>
<organism evidence="1 2">
    <name type="scientific">Novosphingobium album</name>
    <name type="common">ex Liu et al. 2023</name>
    <dbReference type="NCBI Taxonomy" id="3031130"/>
    <lineage>
        <taxon>Bacteria</taxon>
        <taxon>Pseudomonadati</taxon>
        <taxon>Pseudomonadota</taxon>
        <taxon>Alphaproteobacteria</taxon>
        <taxon>Sphingomonadales</taxon>
        <taxon>Sphingomonadaceae</taxon>
        <taxon>Novosphingobium</taxon>
    </lineage>
</organism>
<sequence>MRLADVFRRDTRRADHAIEIAETATELWPALIEKAGLTGRHGRAAGRYDQELIHELRQRLFPLEPESAALGPLLARSDLSAEALLRAFFEVVAPFSQMKADIFAMLTEAGATGSEASLPVMFQFRDDDIFNQFRKAAEIISEQLVDVPVIELSGGLLWDLVRAGDRGAISHDAAPPPGPPSLEDWVGDHAAGGVYRRFPDGLLDGFGPPYAPEVARVIAVFNLVLDAFSRHGPDPTALARHRQPDIFPEPDATGMSSRDLSFVESDGWSVRAAEWIARRIADLNATRSGITVDALDLMLGDLRKLLPEETAVSQRFERRRQLIDFLDMPVWKERNAVYAVWLGTQMHSALKIQGWQFRFHLVDGRLGFPFGGAHLATLFHPVDPRVLLWWTELRTPFTGLLSGHRTTGIQPDYRIREAPATDPKDASRDLLAVEAKQHLGWKTREFAGALMDYAQVCRNATVLLANYGPIATEGVRERVAAKLGPADADRTQVFPRTYPGRGWMVRDFRHAVAKAVGGPRADRPLWGPVTVTLEWNEPVDLDLHLVRRRPGEHVSHRELTGEYVELHGDSLIGPARERATILPSTDAYAIAVHDFHETGALVPGTLEVRIEFHPDDLIDPLVLEFNAPSPASWWVVGRIDMATGVFIPVNVAANGSPVFW</sequence>
<protein>
    <recommendedName>
        <fullName evidence="3">DUF2357 domain-containing protein</fullName>
    </recommendedName>
</protein>
<gene>
    <name evidence="1" type="ORF">PYV00_21775</name>
</gene>
<evidence type="ECO:0008006" key="3">
    <source>
        <dbReference type="Google" id="ProtNLM"/>
    </source>
</evidence>
<reference evidence="1 2" key="1">
    <citation type="submission" date="2023-03" db="EMBL/GenBank/DDBJ databases">
        <title>NovoSphingobium album sp. nov. isolated from polycyclic aromatic hydrocarbons- and heavy-metal polluted soil.</title>
        <authorList>
            <person name="Liu Z."/>
            <person name="Wang K."/>
        </authorList>
    </citation>
    <scope>NUCLEOTIDE SEQUENCE [LARGE SCALE GENOMIC DNA]</scope>
    <source>
        <strain evidence="1 2">H3SJ31-1</strain>
    </source>
</reference>
<dbReference type="RefSeq" id="WP_275230456.1">
    <property type="nucleotide sequence ID" value="NZ_JARESE010000080.1"/>
</dbReference>
<dbReference type="Proteomes" id="UP001216253">
    <property type="component" value="Unassembled WGS sequence"/>
</dbReference>
<evidence type="ECO:0000313" key="2">
    <source>
        <dbReference type="Proteomes" id="UP001216253"/>
    </source>
</evidence>
<proteinExistence type="predicted"/>
<keyword evidence="2" id="KW-1185">Reference proteome</keyword>
<dbReference type="EMBL" id="JARESE010000080">
    <property type="protein sequence ID" value="MDE8654331.1"/>
    <property type="molecule type" value="Genomic_DNA"/>
</dbReference>
<comment type="caution">
    <text evidence="1">The sequence shown here is derived from an EMBL/GenBank/DDBJ whole genome shotgun (WGS) entry which is preliminary data.</text>
</comment>